<feature type="region of interest" description="Disordered" evidence="1">
    <location>
        <begin position="144"/>
        <end position="177"/>
    </location>
</feature>
<name>A0A9J7NAD0_BRAFL</name>
<organism evidence="3 4">
    <name type="scientific">Branchiostoma floridae</name>
    <name type="common">Florida lancelet</name>
    <name type="synonym">Amphioxus</name>
    <dbReference type="NCBI Taxonomy" id="7739"/>
    <lineage>
        <taxon>Eukaryota</taxon>
        <taxon>Metazoa</taxon>
        <taxon>Chordata</taxon>
        <taxon>Cephalochordata</taxon>
        <taxon>Leptocardii</taxon>
        <taxon>Amphioxiformes</taxon>
        <taxon>Branchiostomatidae</taxon>
        <taxon>Branchiostoma</taxon>
    </lineage>
</organism>
<dbReference type="OMA" id="KCCKIGK"/>
<proteinExistence type="predicted"/>
<dbReference type="RefSeq" id="XP_035695221.1">
    <property type="nucleotide sequence ID" value="XM_035839328.1"/>
</dbReference>
<evidence type="ECO:0000256" key="2">
    <source>
        <dbReference type="SAM" id="SignalP"/>
    </source>
</evidence>
<protein>
    <submittedName>
        <fullName evidence="4">Uncharacterized protein LOC118428994</fullName>
    </submittedName>
</protein>
<feature type="compositionally biased region" description="Basic and acidic residues" evidence="1">
    <location>
        <begin position="162"/>
        <end position="177"/>
    </location>
</feature>
<feature type="region of interest" description="Disordered" evidence="1">
    <location>
        <begin position="89"/>
        <end position="110"/>
    </location>
</feature>
<dbReference type="KEGG" id="bfo:118428994"/>
<reference evidence="3" key="1">
    <citation type="journal article" date="2020" name="Nat. Ecol. Evol.">
        <title>Deeply conserved synteny resolves early events in vertebrate evolution.</title>
        <authorList>
            <person name="Simakov O."/>
            <person name="Marletaz F."/>
            <person name="Yue J.X."/>
            <person name="O'Connell B."/>
            <person name="Jenkins J."/>
            <person name="Brandt A."/>
            <person name="Calef R."/>
            <person name="Tung C.H."/>
            <person name="Huang T.K."/>
            <person name="Schmutz J."/>
            <person name="Satoh N."/>
            <person name="Yu J.K."/>
            <person name="Putnam N.H."/>
            <person name="Green R.E."/>
            <person name="Rokhsar D.S."/>
        </authorList>
    </citation>
    <scope>NUCLEOTIDE SEQUENCE [LARGE SCALE GENOMIC DNA]</scope>
    <source>
        <strain evidence="3">S238N-H82</strain>
    </source>
</reference>
<evidence type="ECO:0000256" key="1">
    <source>
        <dbReference type="SAM" id="MobiDB-lite"/>
    </source>
</evidence>
<accession>A0A9J7NAD0</accession>
<reference evidence="4" key="2">
    <citation type="submission" date="2025-08" db="UniProtKB">
        <authorList>
            <consortium name="RefSeq"/>
        </authorList>
    </citation>
    <scope>IDENTIFICATION</scope>
    <source>
        <strain evidence="4">S238N-H82</strain>
        <tissue evidence="4">Testes</tissue>
    </source>
</reference>
<sequence>MRTFQLLFTLGLAVASYTAKVPVGKPVEVAPSSGQKEEVQPYMEVEVIEKPKPRQRSFTPSKCCSIGKRVALKQLSCSVDVHQVAKKNNGAHKKKMKFHGPEPAGKRNQKGLMRRVEKCAPLKDTSSMFMKCCQVQTHYMKKVDRCRDLPTRKQQRQCRRALRGEKPSGRSMRLNRE</sequence>
<feature type="chain" id="PRO_5039888174" evidence="2">
    <location>
        <begin position="20"/>
        <end position="177"/>
    </location>
</feature>
<gene>
    <name evidence="4" type="primary">LOC118428994</name>
</gene>
<evidence type="ECO:0000313" key="3">
    <source>
        <dbReference type="Proteomes" id="UP000001554"/>
    </source>
</evidence>
<dbReference type="Proteomes" id="UP000001554">
    <property type="component" value="Chromosome 13"/>
</dbReference>
<dbReference type="OrthoDB" id="10063453at2759"/>
<dbReference type="GeneID" id="118428994"/>
<feature type="signal peptide" evidence="2">
    <location>
        <begin position="1"/>
        <end position="19"/>
    </location>
</feature>
<dbReference type="AlphaFoldDB" id="A0A9J7NAD0"/>
<evidence type="ECO:0000313" key="4">
    <source>
        <dbReference type="RefSeq" id="XP_035695221.1"/>
    </source>
</evidence>
<keyword evidence="2" id="KW-0732">Signal</keyword>
<feature type="compositionally biased region" description="Basic residues" evidence="1">
    <location>
        <begin position="89"/>
        <end position="98"/>
    </location>
</feature>
<keyword evidence="3" id="KW-1185">Reference proteome</keyword>